<dbReference type="AlphaFoldDB" id="A0A915J3R5"/>
<protein>
    <submittedName>
        <fullName evidence="2">Uncharacterized protein</fullName>
    </submittedName>
</protein>
<dbReference type="WBParaSite" id="nRc.2.0.1.t20347-RA">
    <property type="protein sequence ID" value="nRc.2.0.1.t20347-RA"/>
    <property type="gene ID" value="nRc.2.0.1.g20347"/>
</dbReference>
<name>A0A915J3R5_ROMCU</name>
<keyword evidence="1" id="KW-1185">Reference proteome</keyword>
<evidence type="ECO:0000313" key="2">
    <source>
        <dbReference type="WBParaSite" id="nRc.2.0.1.t20347-RA"/>
    </source>
</evidence>
<sequence length="83" mass="9548">MPVSGTIINVESSTEYIGSRFIVFRVAFYWYVVVRRKTRVPSPTTIIVFSFSDVVLALQLRGERSLRIYGDHFGKEVLYEGKV</sequence>
<evidence type="ECO:0000313" key="1">
    <source>
        <dbReference type="Proteomes" id="UP000887565"/>
    </source>
</evidence>
<organism evidence="1 2">
    <name type="scientific">Romanomermis culicivorax</name>
    <name type="common">Nematode worm</name>
    <dbReference type="NCBI Taxonomy" id="13658"/>
    <lineage>
        <taxon>Eukaryota</taxon>
        <taxon>Metazoa</taxon>
        <taxon>Ecdysozoa</taxon>
        <taxon>Nematoda</taxon>
        <taxon>Enoplea</taxon>
        <taxon>Dorylaimia</taxon>
        <taxon>Mermithida</taxon>
        <taxon>Mermithoidea</taxon>
        <taxon>Mermithidae</taxon>
        <taxon>Romanomermis</taxon>
    </lineage>
</organism>
<proteinExistence type="predicted"/>
<reference evidence="2" key="1">
    <citation type="submission" date="2022-11" db="UniProtKB">
        <authorList>
            <consortium name="WormBaseParasite"/>
        </authorList>
    </citation>
    <scope>IDENTIFICATION</scope>
</reference>
<dbReference type="Proteomes" id="UP000887565">
    <property type="component" value="Unplaced"/>
</dbReference>
<accession>A0A915J3R5</accession>